<dbReference type="AlphaFoldDB" id="A0A7Y3WZ74"/>
<dbReference type="GO" id="GO:0006351">
    <property type="term" value="P:DNA-templated transcription"/>
    <property type="evidence" value="ECO:0007669"/>
    <property type="project" value="TreeGrafter"/>
</dbReference>
<dbReference type="Pfam" id="PF03466">
    <property type="entry name" value="LysR_substrate"/>
    <property type="match status" value="1"/>
</dbReference>
<dbReference type="InterPro" id="IPR000847">
    <property type="entry name" value="LysR_HTH_N"/>
</dbReference>
<dbReference type="GO" id="GO:0043565">
    <property type="term" value="F:sequence-specific DNA binding"/>
    <property type="evidence" value="ECO:0007669"/>
    <property type="project" value="TreeGrafter"/>
</dbReference>
<evidence type="ECO:0000256" key="1">
    <source>
        <dbReference type="ARBA" id="ARBA00009437"/>
    </source>
</evidence>
<dbReference type="InterPro" id="IPR058163">
    <property type="entry name" value="LysR-type_TF_proteobact-type"/>
</dbReference>
<dbReference type="Pfam" id="PF00126">
    <property type="entry name" value="HTH_1"/>
    <property type="match status" value="1"/>
</dbReference>
<feature type="domain" description="HTH lysR-type" evidence="5">
    <location>
        <begin position="1"/>
        <end position="60"/>
    </location>
</feature>
<dbReference type="SUPFAM" id="SSF46785">
    <property type="entry name" value="Winged helix' DNA-binding domain"/>
    <property type="match status" value="1"/>
</dbReference>
<dbReference type="RefSeq" id="WP_105520274.1">
    <property type="nucleotide sequence ID" value="NZ_CAXURC020000003.1"/>
</dbReference>
<organism evidence="6 7">
    <name type="scientific">Brucella pseudogrignonensis</name>
    <dbReference type="NCBI Taxonomy" id="419475"/>
    <lineage>
        <taxon>Bacteria</taxon>
        <taxon>Pseudomonadati</taxon>
        <taxon>Pseudomonadota</taxon>
        <taxon>Alphaproteobacteria</taxon>
        <taxon>Hyphomicrobiales</taxon>
        <taxon>Brucellaceae</taxon>
        <taxon>Brucella/Ochrobactrum group</taxon>
        <taxon>Brucella</taxon>
    </lineage>
</organism>
<reference evidence="6 7" key="1">
    <citation type="submission" date="2018-11" db="EMBL/GenBank/DDBJ databases">
        <title>Genome sequencing and analysis.</title>
        <authorList>
            <person name="Huang Y.-T."/>
        </authorList>
    </citation>
    <scope>NUCLEOTIDE SEQUENCE [LARGE SCALE GENOMIC DNA]</scope>
    <source>
        <strain evidence="6 7">SHIN</strain>
    </source>
</reference>
<comment type="caution">
    <text evidence="6">The sequence shown here is derived from an EMBL/GenBank/DDBJ whole genome shotgun (WGS) entry which is preliminary data.</text>
</comment>
<name>A0A7Y3WZ74_9HYPH</name>
<keyword evidence="2" id="KW-0805">Transcription regulation</keyword>
<protein>
    <submittedName>
        <fullName evidence="6">LysR family transcriptional regulator</fullName>
    </submittedName>
</protein>
<evidence type="ECO:0000256" key="4">
    <source>
        <dbReference type="ARBA" id="ARBA00023163"/>
    </source>
</evidence>
<dbReference type="Gene3D" id="3.40.190.290">
    <property type="match status" value="1"/>
</dbReference>
<keyword evidence="4" id="KW-0804">Transcription</keyword>
<dbReference type="PANTHER" id="PTHR30537:SF71">
    <property type="entry name" value="TRANSCRIPTIONAL REGULATORY PROTEIN"/>
    <property type="match status" value="1"/>
</dbReference>
<dbReference type="GO" id="GO:0003700">
    <property type="term" value="F:DNA-binding transcription factor activity"/>
    <property type="evidence" value="ECO:0007669"/>
    <property type="project" value="InterPro"/>
</dbReference>
<dbReference type="Proteomes" id="UP000526233">
    <property type="component" value="Unassembled WGS sequence"/>
</dbReference>
<dbReference type="Gene3D" id="1.10.10.10">
    <property type="entry name" value="Winged helix-like DNA-binding domain superfamily/Winged helix DNA-binding domain"/>
    <property type="match status" value="1"/>
</dbReference>
<proteinExistence type="inferred from homology"/>
<evidence type="ECO:0000256" key="2">
    <source>
        <dbReference type="ARBA" id="ARBA00023015"/>
    </source>
</evidence>
<evidence type="ECO:0000313" key="6">
    <source>
        <dbReference type="EMBL" id="NNV22949.1"/>
    </source>
</evidence>
<gene>
    <name evidence="6" type="ORF">EHE22_21325</name>
</gene>
<comment type="similarity">
    <text evidence="1">Belongs to the LysR transcriptional regulatory family.</text>
</comment>
<dbReference type="EMBL" id="PKQI01000004">
    <property type="protein sequence ID" value="NNV22949.1"/>
    <property type="molecule type" value="Genomic_DNA"/>
</dbReference>
<evidence type="ECO:0000259" key="5">
    <source>
        <dbReference type="PROSITE" id="PS50931"/>
    </source>
</evidence>
<dbReference type="InterPro" id="IPR036388">
    <property type="entry name" value="WH-like_DNA-bd_sf"/>
</dbReference>
<dbReference type="SUPFAM" id="SSF53850">
    <property type="entry name" value="Periplasmic binding protein-like II"/>
    <property type="match status" value="1"/>
</dbReference>
<dbReference type="PROSITE" id="PS50931">
    <property type="entry name" value="HTH_LYSR"/>
    <property type="match status" value="1"/>
</dbReference>
<dbReference type="FunFam" id="1.10.10.10:FF:000001">
    <property type="entry name" value="LysR family transcriptional regulator"/>
    <property type="match status" value="1"/>
</dbReference>
<keyword evidence="3" id="KW-0238">DNA-binding</keyword>
<dbReference type="PANTHER" id="PTHR30537">
    <property type="entry name" value="HTH-TYPE TRANSCRIPTIONAL REGULATOR"/>
    <property type="match status" value="1"/>
</dbReference>
<dbReference type="GeneID" id="93111948"/>
<sequence>MDNRAGEMDVFLRVVDTGNFSEAARQLHVAPSSVSKLIGRLEARLGVRLLERSTRSLSLTAEGRRYYERGQGLLAELDDIERDVSRGGRGAGGIVRITSSVGFATVAVEPLLPEFWRLHPNIVVDLSLSDEVIDLYLDRTDVAFRIGVLGDSSLTATKLGTARRRIVASPHYLERHGMPATLRELGAHQCLGFNFRRSTQVSALRNSRRTLDSVTDQRLLANNGETVRRMAVLGMGIAQLGEYHIRHELKSGALVEILTEETSGDTEDLHAVFIGGERLPHRVRAFLDFMVPRLRHYLAKGDTDHK</sequence>
<accession>A0A7Y3WZ74</accession>
<dbReference type="InterPro" id="IPR036390">
    <property type="entry name" value="WH_DNA-bd_sf"/>
</dbReference>
<dbReference type="InterPro" id="IPR005119">
    <property type="entry name" value="LysR_subst-bd"/>
</dbReference>
<dbReference type="PRINTS" id="PR00039">
    <property type="entry name" value="HTHLYSR"/>
</dbReference>
<evidence type="ECO:0000256" key="3">
    <source>
        <dbReference type="ARBA" id="ARBA00023125"/>
    </source>
</evidence>
<evidence type="ECO:0000313" key="7">
    <source>
        <dbReference type="Proteomes" id="UP000526233"/>
    </source>
</evidence>